<dbReference type="GO" id="GO:0000271">
    <property type="term" value="P:polysaccharide biosynthetic process"/>
    <property type="evidence" value="ECO:0007669"/>
    <property type="project" value="TreeGrafter"/>
</dbReference>
<protein>
    <submittedName>
        <fullName evidence="5">Aminotransferase, DegT/DnrJ/EryC1/StrS family</fullName>
    </submittedName>
</protein>
<dbReference type="InterPro" id="IPR000653">
    <property type="entry name" value="DegT/StrS_aminotransferase"/>
</dbReference>
<dbReference type="PaxDb" id="246200-SPO1295"/>
<name>Q5LTW5_RUEPO</name>
<feature type="modified residue" description="N6-(pyridoxal phosphate)lysine" evidence="3">
    <location>
        <position position="213"/>
    </location>
</feature>
<dbReference type="Proteomes" id="UP000001023">
    <property type="component" value="Chromosome"/>
</dbReference>
<dbReference type="EMBL" id="CP000031">
    <property type="protein sequence ID" value="AAV94587.1"/>
    <property type="molecule type" value="Genomic_DNA"/>
</dbReference>
<comment type="similarity">
    <text evidence="1 4">Belongs to the DegT/DnrJ/EryC1 family.</text>
</comment>
<dbReference type="HOGENOM" id="CLU_033332_7_2_5"/>
<dbReference type="PIRSF" id="PIRSF000390">
    <property type="entry name" value="PLP_StrS"/>
    <property type="match status" value="1"/>
</dbReference>
<keyword evidence="6" id="KW-1185">Reference proteome</keyword>
<keyword evidence="5" id="KW-0032">Aminotransferase</keyword>
<reference evidence="5 6" key="1">
    <citation type="journal article" date="2004" name="Nature">
        <title>Genome sequence of Silicibacter pomeroyi reveals adaptations to the marine environment.</title>
        <authorList>
            <person name="Moran M.A."/>
            <person name="Buchan A."/>
            <person name="Gonzalez J.M."/>
            <person name="Heidelberg J.F."/>
            <person name="Whitman W.B."/>
            <person name="Kiene R.P."/>
            <person name="Henriksen J.R."/>
            <person name="King G.M."/>
            <person name="Belas R."/>
            <person name="Fuqua C."/>
            <person name="Brinkac L."/>
            <person name="Lewis M."/>
            <person name="Johri S."/>
            <person name="Weaver B."/>
            <person name="Pai G."/>
            <person name="Eisen J.A."/>
            <person name="Rahe E."/>
            <person name="Sheldon W.M."/>
            <person name="Ye W."/>
            <person name="Miller T.R."/>
            <person name="Carlton J."/>
            <person name="Rasko D.A."/>
            <person name="Paulsen I.T."/>
            <person name="Ren Q."/>
            <person name="Daugherty S.C."/>
            <person name="Deboy R.T."/>
            <person name="Dodson R.J."/>
            <person name="Durkin A.S."/>
            <person name="Madupu R."/>
            <person name="Nelson W.C."/>
            <person name="Sullivan S.A."/>
            <person name="Rosovitz M.J."/>
            <person name="Haft D.H."/>
            <person name="Selengut J."/>
            <person name="Ward N."/>
        </authorList>
    </citation>
    <scope>NUCLEOTIDE SEQUENCE [LARGE SCALE GENOMIC DNA]</scope>
    <source>
        <strain evidence="6">ATCC 700808 / DSM 15171 / DSS-3</strain>
    </source>
</reference>
<evidence type="ECO:0000256" key="1">
    <source>
        <dbReference type="ARBA" id="ARBA00037999"/>
    </source>
</evidence>
<dbReference type="InterPro" id="IPR015424">
    <property type="entry name" value="PyrdxlP-dep_Trfase"/>
</dbReference>
<dbReference type="PANTHER" id="PTHR30244:SF34">
    <property type="entry name" value="DTDP-4-AMINO-4,6-DIDEOXYGALACTOSE TRANSAMINASE"/>
    <property type="match status" value="1"/>
</dbReference>
<dbReference type="SUPFAM" id="SSF53383">
    <property type="entry name" value="PLP-dependent transferases"/>
    <property type="match status" value="1"/>
</dbReference>
<dbReference type="STRING" id="246200.SPO1295"/>
<gene>
    <name evidence="5" type="ordered locus">SPO1295</name>
</gene>
<accession>Q5LTW5</accession>
<dbReference type="Pfam" id="PF01041">
    <property type="entry name" value="DegT_DnrJ_EryC1"/>
    <property type="match status" value="1"/>
</dbReference>
<dbReference type="eggNOG" id="COG0399">
    <property type="taxonomic scope" value="Bacteria"/>
</dbReference>
<keyword evidence="5" id="KW-0808">Transferase</keyword>
<dbReference type="AlphaFoldDB" id="Q5LTW5"/>
<evidence type="ECO:0000313" key="6">
    <source>
        <dbReference type="Proteomes" id="UP000001023"/>
    </source>
</evidence>
<evidence type="ECO:0000313" key="5">
    <source>
        <dbReference type="EMBL" id="AAV94587.1"/>
    </source>
</evidence>
<dbReference type="KEGG" id="sil:SPO1295"/>
<dbReference type="GO" id="GO:0008483">
    <property type="term" value="F:transaminase activity"/>
    <property type="evidence" value="ECO:0007669"/>
    <property type="project" value="UniProtKB-KW"/>
</dbReference>
<feature type="active site" description="Proton acceptor" evidence="2">
    <location>
        <position position="213"/>
    </location>
</feature>
<evidence type="ECO:0000256" key="4">
    <source>
        <dbReference type="RuleBase" id="RU004508"/>
    </source>
</evidence>
<dbReference type="GO" id="GO:0030170">
    <property type="term" value="F:pyridoxal phosphate binding"/>
    <property type="evidence" value="ECO:0007669"/>
    <property type="project" value="TreeGrafter"/>
</dbReference>
<proteinExistence type="inferred from homology"/>
<organism evidence="5 6">
    <name type="scientific">Ruegeria pomeroyi (strain ATCC 700808 / DSM 15171 / DSS-3)</name>
    <name type="common">Silicibacter pomeroyi</name>
    <dbReference type="NCBI Taxonomy" id="246200"/>
    <lineage>
        <taxon>Bacteria</taxon>
        <taxon>Pseudomonadati</taxon>
        <taxon>Pseudomonadota</taxon>
        <taxon>Alphaproteobacteria</taxon>
        <taxon>Rhodobacterales</taxon>
        <taxon>Roseobacteraceae</taxon>
        <taxon>Ruegeria</taxon>
    </lineage>
</organism>
<dbReference type="InterPro" id="IPR015421">
    <property type="entry name" value="PyrdxlP-dep_Trfase_major"/>
</dbReference>
<dbReference type="PANTHER" id="PTHR30244">
    <property type="entry name" value="TRANSAMINASE"/>
    <property type="match status" value="1"/>
</dbReference>
<evidence type="ECO:0000256" key="2">
    <source>
        <dbReference type="PIRSR" id="PIRSR000390-1"/>
    </source>
</evidence>
<sequence length="430" mass="46689">MSIQDLLGSVTQLFYNSQRLNSGIPNMTLPPNVHDAEPIPATAREAIDALMQSGDLFRYTAPQDAPVALLEAEFANLLGSKYALAVSSCSAALFLSLKALGLPRDARVLIPGFTFAAVPSSVVHADCVPVLCEVGANYRIDMADFEAKLSDVQAVIISHMRGHTSDMDAIMALCDARGIPVVEDAAHSLGTTWHGRNIGTIGRVGCFSFQSYKMINAGEGGILVTDDADLVARAVIMSGAYEHNWKKHKGPEGQNSPELAEAFARWQNKLPLYNLRMSNLSAAVIRPQIPELARRVRDGLVNHDYVADRLNTSPFIDVPAPLAPEQRAPDSIQFNLVGLDEAEIRAFAAAADRRGVKVQVFGLSEDNARAFWNWQFLGEVPELPQTRAMLMRACDVRLPVRLSRAELDVVADILLAAMTEVTGPARAYGT</sequence>
<reference evidence="5 6" key="2">
    <citation type="journal article" date="2014" name="Stand. Genomic Sci.">
        <title>An updated genome annotation for the model marine bacterium Ruegeria pomeroyi DSS-3.</title>
        <authorList>
            <person name="Rivers A.R."/>
            <person name="Smith C.B."/>
            <person name="Moran M.A."/>
        </authorList>
    </citation>
    <scope>GENOME REANNOTATION</scope>
    <source>
        <strain evidence="6">ATCC 700808 / DSM 15171 / DSS-3</strain>
    </source>
</reference>
<dbReference type="Gene3D" id="3.40.640.10">
    <property type="entry name" value="Type I PLP-dependent aspartate aminotransferase-like (Major domain)"/>
    <property type="match status" value="1"/>
</dbReference>
<keyword evidence="3 4" id="KW-0663">Pyridoxal phosphate</keyword>
<evidence type="ECO:0000256" key="3">
    <source>
        <dbReference type="PIRSR" id="PIRSR000390-2"/>
    </source>
</evidence>